<feature type="transmembrane region" description="Helical" evidence="5">
    <location>
        <begin position="94"/>
        <end position="112"/>
    </location>
</feature>
<dbReference type="PANTHER" id="PTHR13377">
    <property type="entry name" value="PLACENTAL PROTEIN 6"/>
    <property type="match status" value="1"/>
</dbReference>
<dbReference type="AlphaFoldDB" id="A0A9W8MKH7"/>
<dbReference type="Proteomes" id="UP001140091">
    <property type="component" value="Unassembled WGS sequence"/>
</dbReference>
<reference evidence="6" key="1">
    <citation type="submission" date="2022-06" db="EMBL/GenBank/DDBJ databases">
        <title>Genome Sequence of Candolleomyces eurysporus.</title>
        <authorList>
            <person name="Buettner E."/>
        </authorList>
    </citation>
    <scope>NUCLEOTIDE SEQUENCE</scope>
    <source>
        <strain evidence="6">VTCC 930004</strain>
    </source>
</reference>
<comment type="subcellular location">
    <subcellularLocation>
        <location evidence="1">Membrane</location>
        <topology evidence="1">Multi-pass membrane protein</topology>
    </subcellularLocation>
</comment>
<keyword evidence="4 5" id="KW-0472">Membrane</keyword>
<dbReference type="FunFam" id="1.20.1540.10:FF:000004">
    <property type="entry name" value="Transmembrane protein 115"/>
    <property type="match status" value="1"/>
</dbReference>
<protein>
    <recommendedName>
        <fullName evidence="8">DUF1751-domain-containing protein</fullName>
    </recommendedName>
</protein>
<name>A0A9W8MKH7_9AGAR</name>
<proteinExistence type="predicted"/>
<evidence type="ECO:0000256" key="3">
    <source>
        <dbReference type="ARBA" id="ARBA00022989"/>
    </source>
</evidence>
<dbReference type="PANTHER" id="PTHR13377:SF3">
    <property type="entry name" value="TRANSMEMBRANE PROTEIN 115"/>
    <property type="match status" value="1"/>
</dbReference>
<organism evidence="6 7">
    <name type="scientific">Candolleomyces eurysporus</name>
    <dbReference type="NCBI Taxonomy" id="2828524"/>
    <lineage>
        <taxon>Eukaryota</taxon>
        <taxon>Fungi</taxon>
        <taxon>Dikarya</taxon>
        <taxon>Basidiomycota</taxon>
        <taxon>Agaricomycotina</taxon>
        <taxon>Agaricomycetes</taxon>
        <taxon>Agaricomycetidae</taxon>
        <taxon>Agaricales</taxon>
        <taxon>Agaricineae</taxon>
        <taxon>Psathyrellaceae</taxon>
        <taxon>Candolleomyces</taxon>
    </lineage>
</organism>
<evidence type="ECO:0000313" key="6">
    <source>
        <dbReference type="EMBL" id="KAJ2931839.1"/>
    </source>
</evidence>
<evidence type="ECO:0000256" key="5">
    <source>
        <dbReference type="SAM" id="Phobius"/>
    </source>
</evidence>
<gene>
    <name evidence="6" type="ORF">H1R20_g5255</name>
</gene>
<comment type="caution">
    <text evidence="6">The sequence shown here is derived from an EMBL/GenBank/DDBJ whole genome shotgun (WGS) entry which is preliminary data.</text>
</comment>
<dbReference type="GO" id="GO:0005794">
    <property type="term" value="C:Golgi apparatus"/>
    <property type="evidence" value="ECO:0007669"/>
    <property type="project" value="TreeGrafter"/>
</dbReference>
<feature type="transmembrane region" description="Helical" evidence="5">
    <location>
        <begin position="59"/>
        <end position="82"/>
    </location>
</feature>
<dbReference type="OrthoDB" id="73612at2759"/>
<evidence type="ECO:0000256" key="2">
    <source>
        <dbReference type="ARBA" id="ARBA00022692"/>
    </source>
</evidence>
<dbReference type="SUPFAM" id="SSF144091">
    <property type="entry name" value="Rhomboid-like"/>
    <property type="match status" value="1"/>
</dbReference>
<sequence length="245" mass="27504">MDVPDLGSGGDDNIRGTSLGHTRILHLRHCQQLLATLIFVPASLKYLERVWGSVELLKFIVVTVAVSNIIAFGLNWIEYFVIGKPELFLYGMRYHGQMALQIGLLVAFTQLIPEHNVQLFGVIKVKVKTMPMAYLTLSTILCIVGFQNPWILIQFGWFVSWVYLRFYKKTTVDSINGVTYGDRSDTFSLVSWFPPFMHGPLTILGNTVHSLANRFHLIPTSSSDIEGGAYAQVPGGARAEAERRR</sequence>
<feature type="transmembrane region" description="Helical" evidence="5">
    <location>
        <begin position="132"/>
        <end position="159"/>
    </location>
</feature>
<accession>A0A9W8MKH7</accession>
<dbReference type="InterPro" id="IPR013861">
    <property type="entry name" value="TMEM115/Pdh1/Rbl19"/>
</dbReference>
<evidence type="ECO:0000313" key="7">
    <source>
        <dbReference type="Proteomes" id="UP001140091"/>
    </source>
</evidence>
<dbReference type="EMBL" id="JANBPK010000796">
    <property type="protein sequence ID" value="KAJ2931839.1"/>
    <property type="molecule type" value="Genomic_DNA"/>
</dbReference>
<keyword evidence="3 5" id="KW-1133">Transmembrane helix</keyword>
<evidence type="ECO:0008006" key="8">
    <source>
        <dbReference type="Google" id="ProtNLM"/>
    </source>
</evidence>
<evidence type="ECO:0000256" key="4">
    <source>
        <dbReference type="ARBA" id="ARBA00023136"/>
    </source>
</evidence>
<dbReference type="GO" id="GO:0006890">
    <property type="term" value="P:retrograde vesicle-mediated transport, Golgi to endoplasmic reticulum"/>
    <property type="evidence" value="ECO:0007669"/>
    <property type="project" value="InterPro"/>
</dbReference>
<feature type="non-terminal residue" evidence="6">
    <location>
        <position position="1"/>
    </location>
</feature>
<dbReference type="Pfam" id="PF08551">
    <property type="entry name" value="DUF1751"/>
    <property type="match status" value="1"/>
</dbReference>
<dbReference type="SMART" id="SM01160">
    <property type="entry name" value="DUF1751"/>
    <property type="match status" value="1"/>
</dbReference>
<keyword evidence="2 5" id="KW-0812">Transmembrane</keyword>
<dbReference type="InterPro" id="IPR035952">
    <property type="entry name" value="Rhomboid-like_sf"/>
</dbReference>
<dbReference type="GO" id="GO:0016020">
    <property type="term" value="C:membrane"/>
    <property type="evidence" value="ECO:0007669"/>
    <property type="project" value="UniProtKB-SubCell"/>
</dbReference>
<keyword evidence="7" id="KW-1185">Reference proteome</keyword>
<evidence type="ECO:0000256" key="1">
    <source>
        <dbReference type="ARBA" id="ARBA00004141"/>
    </source>
</evidence>